<evidence type="ECO:0000313" key="2">
    <source>
        <dbReference type="Proteomes" id="UP001219525"/>
    </source>
</evidence>
<gene>
    <name evidence="1" type="ORF">GGX14DRAFT_401075</name>
</gene>
<reference evidence="1" key="1">
    <citation type="submission" date="2023-03" db="EMBL/GenBank/DDBJ databases">
        <title>Massive genome expansion in bonnet fungi (Mycena s.s.) driven by repeated elements and novel gene families across ecological guilds.</title>
        <authorList>
            <consortium name="Lawrence Berkeley National Laboratory"/>
            <person name="Harder C.B."/>
            <person name="Miyauchi S."/>
            <person name="Viragh M."/>
            <person name="Kuo A."/>
            <person name="Thoen E."/>
            <person name="Andreopoulos B."/>
            <person name="Lu D."/>
            <person name="Skrede I."/>
            <person name="Drula E."/>
            <person name="Henrissat B."/>
            <person name="Morin E."/>
            <person name="Kohler A."/>
            <person name="Barry K."/>
            <person name="LaButti K."/>
            <person name="Morin E."/>
            <person name="Salamov A."/>
            <person name="Lipzen A."/>
            <person name="Mereny Z."/>
            <person name="Hegedus B."/>
            <person name="Baldrian P."/>
            <person name="Stursova M."/>
            <person name="Weitz H."/>
            <person name="Taylor A."/>
            <person name="Grigoriev I.V."/>
            <person name="Nagy L.G."/>
            <person name="Martin F."/>
            <person name="Kauserud H."/>
        </authorList>
    </citation>
    <scope>NUCLEOTIDE SEQUENCE</scope>
    <source>
        <strain evidence="1">9144</strain>
    </source>
</reference>
<proteinExistence type="predicted"/>
<keyword evidence="2" id="KW-1185">Reference proteome</keyword>
<accession>A0AAD6V4T2</accession>
<name>A0AAD6V4T2_9AGAR</name>
<dbReference type="EMBL" id="JARJCW010000066">
    <property type="protein sequence ID" value="KAJ7199781.1"/>
    <property type="molecule type" value="Genomic_DNA"/>
</dbReference>
<protein>
    <submittedName>
        <fullName evidence="1">Uncharacterized protein</fullName>
    </submittedName>
</protein>
<dbReference type="AlphaFoldDB" id="A0AAD6V4T2"/>
<comment type="caution">
    <text evidence="1">The sequence shown here is derived from an EMBL/GenBank/DDBJ whole genome shotgun (WGS) entry which is preliminary data.</text>
</comment>
<dbReference type="Proteomes" id="UP001219525">
    <property type="component" value="Unassembled WGS sequence"/>
</dbReference>
<sequence>MIQMAIHQLIPTHEKAHFGAAPPSWILSLGREKAQFALVPPNWIPSPAGPRRIVPANHLPQYRELTTICSDSDMLWLDAHVSSTVREVKASFTSDAHTYVEHMEYLKELPTGFPVPRVSTAFVVDLSDPKFNILDNKGILLSVDVLIAGEGSSGAADPAVSVSSLDKTLLEVTRHELDAASHTAVIQAARETRRHEGETFDRLLIPCRFFDRVKSSQCKAKRADGKICSYDFARDGGDFGARAKVSIGPSLQALIHS</sequence>
<evidence type="ECO:0000313" key="1">
    <source>
        <dbReference type="EMBL" id="KAJ7199781.1"/>
    </source>
</evidence>
<organism evidence="1 2">
    <name type="scientific">Mycena pura</name>
    <dbReference type="NCBI Taxonomy" id="153505"/>
    <lineage>
        <taxon>Eukaryota</taxon>
        <taxon>Fungi</taxon>
        <taxon>Dikarya</taxon>
        <taxon>Basidiomycota</taxon>
        <taxon>Agaricomycotina</taxon>
        <taxon>Agaricomycetes</taxon>
        <taxon>Agaricomycetidae</taxon>
        <taxon>Agaricales</taxon>
        <taxon>Marasmiineae</taxon>
        <taxon>Mycenaceae</taxon>
        <taxon>Mycena</taxon>
    </lineage>
</organism>